<feature type="non-terminal residue" evidence="1">
    <location>
        <position position="115"/>
    </location>
</feature>
<evidence type="ECO:0000313" key="2">
    <source>
        <dbReference type="Proteomes" id="UP001362999"/>
    </source>
</evidence>
<proteinExistence type="predicted"/>
<sequence>ASIALKGTFSGTFRVPRLVSVASDVEEHAFTVVEVSSRAETSSMSVLTVDVKAHFNVWIQFVNSFWMARTCSASKYTLLGGVASIYADGSFLSWGGLPAVRLNESFDCTLGMPSS</sequence>
<protein>
    <submittedName>
        <fullName evidence="1">Uncharacterized protein</fullName>
    </submittedName>
</protein>
<gene>
    <name evidence="1" type="ORF">R3P38DRAFT_2409077</name>
</gene>
<accession>A0AAV9ZLI7</accession>
<comment type="caution">
    <text evidence="1">The sequence shown here is derived from an EMBL/GenBank/DDBJ whole genome shotgun (WGS) entry which is preliminary data.</text>
</comment>
<dbReference type="Proteomes" id="UP001362999">
    <property type="component" value="Unassembled WGS sequence"/>
</dbReference>
<feature type="non-terminal residue" evidence="1">
    <location>
        <position position="1"/>
    </location>
</feature>
<reference evidence="1 2" key="1">
    <citation type="journal article" date="2024" name="J Genomics">
        <title>Draft genome sequencing and assembly of Favolaschia claudopus CIRM-BRFM 2984 isolated from oak limbs.</title>
        <authorList>
            <person name="Navarro D."/>
            <person name="Drula E."/>
            <person name="Chaduli D."/>
            <person name="Cazenave R."/>
            <person name="Ahrendt S."/>
            <person name="Wang J."/>
            <person name="Lipzen A."/>
            <person name="Daum C."/>
            <person name="Barry K."/>
            <person name="Grigoriev I.V."/>
            <person name="Favel A."/>
            <person name="Rosso M.N."/>
            <person name="Martin F."/>
        </authorList>
    </citation>
    <scope>NUCLEOTIDE SEQUENCE [LARGE SCALE GENOMIC DNA]</scope>
    <source>
        <strain evidence="1 2">CIRM-BRFM 2984</strain>
    </source>
</reference>
<organism evidence="1 2">
    <name type="scientific">Favolaschia claudopus</name>
    <dbReference type="NCBI Taxonomy" id="2862362"/>
    <lineage>
        <taxon>Eukaryota</taxon>
        <taxon>Fungi</taxon>
        <taxon>Dikarya</taxon>
        <taxon>Basidiomycota</taxon>
        <taxon>Agaricomycotina</taxon>
        <taxon>Agaricomycetes</taxon>
        <taxon>Agaricomycetidae</taxon>
        <taxon>Agaricales</taxon>
        <taxon>Marasmiineae</taxon>
        <taxon>Mycenaceae</taxon>
        <taxon>Favolaschia</taxon>
    </lineage>
</organism>
<evidence type="ECO:0000313" key="1">
    <source>
        <dbReference type="EMBL" id="KAK6985064.1"/>
    </source>
</evidence>
<dbReference type="AlphaFoldDB" id="A0AAV9ZLI7"/>
<keyword evidence="2" id="KW-1185">Reference proteome</keyword>
<name>A0AAV9ZLI7_9AGAR</name>
<dbReference type="EMBL" id="JAWWNJ010000133">
    <property type="protein sequence ID" value="KAK6985064.1"/>
    <property type="molecule type" value="Genomic_DNA"/>
</dbReference>